<evidence type="ECO:0000256" key="5">
    <source>
        <dbReference type="ARBA" id="ARBA00022989"/>
    </source>
</evidence>
<keyword evidence="6" id="KW-0406">Ion transport</keyword>
<dbReference type="EMBL" id="SDPU01000035">
    <property type="protein sequence ID" value="RYU09533.1"/>
    <property type="molecule type" value="Genomic_DNA"/>
</dbReference>
<dbReference type="OrthoDB" id="9810860at2"/>
<feature type="transmembrane region" description="Helical" evidence="8">
    <location>
        <begin position="400"/>
        <end position="423"/>
    </location>
</feature>
<feature type="transmembrane region" description="Helical" evidence="8">
    <location>
        <begin position="369"/>
        <end position="388"/>
    </location>
</feature>
<gene>
    <name evidence="10" type="ORF">ETU37_21025</name>
</gene>
<keyword evidence="3" id="KW-0050">Antiport</keyword>
<evidence type="ECO:0000256" key="4">
    <source>
        <dbReference type="ARBA" id="ARBA00022692"/>
    </source>
</evidence>
<evidence type="ECO:0000256" key="7">
    <source>
        <dbReference type="ARBA" id="ARBA00023136"/>
    </source>
</evidence>
<evidence type="ECO:0000256" key="6">
    <source>
        <dbReference type="ARBA" id="ARBA00023065"/>
    </source>
</evidence>
<dbReference type="PANTHER" id="PTHR32507:SF8">
    <property type="entry name" value="CNH1P"/>
    <property type="match status" value="1"/>
</dbReference>
<feature type="transmembrane region" description="Helical" evidence="8">
    <location>
        <begin position="184"/>
        <end position="205"/>
    </location>
</feature>
<dbReference type="PANTHER" id="PTHR32507">
    <property type="entry name" value="NA(+)/H(+) ANTIPORTER 1"/>
    <property type="match status" value="1"/>
</dbReference>
<keyword evidence="7 8" id="KW-0472">Membrane</keyword>
<feature type="transmembrane region" description="Helical" evidence="8">
    <location>
        <begin position="31"/>
        <end position="48"/>
    </location>
</feature>
<dbReference type="GO" id="GO:0015297">
    <property type="term" value="F:antiporter activity"/>
    <property type="evidence" value="ECO:0007669"/>
    <property type="project" value="UniProtKB-KW"/>
</dbReference>
<keyword evidence="2" id="KW-0813">Transport</keyword>
<evidence type="ECO:0000259" key="9">
    <source>
        <dbReference type="Pfam" id="PF00999"/>
    </source>
</evidence>
<dbReference type="Proteomes" id="UP000291189">
    <property type="component" value="Unassembled WGS sequence"/>
</dbReference>
<feature type="domain" description="Cation/H+ exchanger transmembrane" evidence="9">
    <location>
        <begin position="15"/>
        <end position="424"/>
    </location>
</feature>
<evidence type="ECO:0000313" key="10">
    <source>
        <dbReference type="EMBL" id="RYU09533.1"/>
    </source>
</evidence>
<keyword evidence="5 8" id="KW-1133">Transmembrane helix</keyword>
<evidence type="ECO:0000256" key="8">
    <source>
        <dbReference type="SAM" id="Phobius"/>
    </source>
</evidence>
<feature type="transmembrane region" description="Helical" evidence="8">
    <location>
        <begin position="212"/>
        <end position="231"/>
    </location>
</feature>
<dbReference type="Pfam" id="PF00999">
    <property type="entry name" value="Na_H_Exchanger"/>
    <property type="match status" value="1"/>
</dbReference>
<evidence type="ECO:0000313" key="11">
    <source>
        <dbReference type="Proteomes" id="UP000291189"/>
    </source>
</evidence>
<feature type="transmembrane region" description="Helical" evidence="8">
    <location>
        <begin position="331"/>
        <end position="353"/>
    </location>
</feature>
<proteinExistence type="predicted"/>
<dbReference type="GO" id="GO:1902600">
    <property type="term" value="P:proton transmembrane transport"/>
    <property type="evidence" value="ECO:0007669"/>
    <property type="project" value="InterPro"/>
</dbReference>
<evidence type="ECO:0000256" key="2">
    <source>
        <dbReference type="ARBA" id="ARBA00022448"/>
    </source>
</evidence>
<comment type="subcellular location">
    <subcellularLocation>
        <location evidence="1">Cell membrane</location>
        <topology evidence="1">Multi-pass membrane protein</topology>
    </subcellularLocation>
</comment>
<dbReference type="GO" id="GO:0005886">
    <property type="term" value="C:plasma membrane"/>
    <property type="evidence" value="ECO:0007669"/>
    <property type="project" value="UniProtKB-SubCell"/>
</dbReference>
<dbReference type="RefSeq" id="WP_129989298.1">
    <property type="nucleotide sequence ID" value="NZ_SDPU01000035.1"/>
</dbReference>
<comment type="caution">
    <text evidence="10">The sequence shown here is derived from an EMBL/GenBank/DDBJ whole genome shotgun (WGS) entry which is preliminary data.</text>
</comment>
<feature type="transmembrane region" description="Helical" evidence="8">
    <location>
        <begin position="302"/>
        <end position="319"/>
    </location>
</feature>
<feature type="transmembrane region" description="Helical" evidence="8">
    <location>
        <begin position="101"/>
        <end position="121"/>
    </location>
</feature>
<feature type="transmembrane region" description="Helical" evidence="8">
    <location>
        <begin position="60"/>
        <end position="80"/>
    </location>
</feature>
<reference evidence="10 11" key="1">
    <citation type="submission" date="2019-01" db="EMBL/GenBank/DDBJ databases">
        <title>Nocardioides guangzhouensis sp. nov., an actinobacterium isolated from soil.</title>
        <authorList>
            <person name="Fu Y."/>
            <person name="Cai Y."/>
            <person name="Lin Z."/>
            <person name="Chen P."/>
        </authorList>
    </citation>
    <scope>NUCLEOTIDE SEQUENCE [LARGE SCALE GENOMIC DNA]</scope>
    <source>
        <strain evidence="10 11">NBRC 105384</strain>
    </source>
</reference>
<dbReference type="AlphaFoldDB" id="A0A4Q5IUT0"/>
<protein>
    <submittedName>
        <fullName evidence="10">Sodium:proton antiporter</fullName>
    </submittedName>
</protein>
<feature type="transmembrane region" description="Helical" evidence="8">
    <location>
        <begin position="251"/>
        <end position="282"/>
    </location>
</feature>
<keyword evidence="11" id="KW-1185">Reference proteome</keyword>
<evidence type="ECO:0000256" key="1">
    <source>
        <dbReference type="ARBA" id="ARBA00004651"/>
    </source>
</evidence>
<name>A0A4Q5IUT0_9ACTN</name>
<organism evidence="10 11">
    <name type="scientific">Nocardioides iriomotensis</name>
    <dbReference type="NCBI Taxonomy" id="715784"/>
    <lineage>
        <taxon>Bacteria</taxon>
        <taxon>Bacillati</taxon>
        <taxon>Actinomycetota</taxon>
        <taxon>Actinomycetes</taxon>
        <taxon>Propionibacteriales</taxon>
        <taxon>Nocardioidaceae</taxon>
        <taxon>Nocardioides</taxon>
    </lineage>
</organism>
<accession>A0A4Q5IUT0</accession>
<keyword evidence="4 8" id="KW-0812">Transmembrane</keyword>
<feature type="transmembrane region" description="Helical" evidence="8">
    <location>
        <begin position="6"/>
        <end position="24"/>
    </location>
</feature>
<sequence>MTADLVYAFVGGALLLAVTLPVLLHRQAVSAPMVLLTVGALLGLLPMRDASLSPGEHRVFVEHLTEFTVVVALMGVGLALDRPLRWLRPRSWGAWSTTWRMLGIAMPVCIAGVFLLGWGLLGMAPAAALLLGAALAPTDPVLASDVQVGGPTVLEDDAQEHEGIDEDDEVRFALTSEAGLNDGLAFPFVHAALLVAASAGAASWTVWFAWDLVGRVVLGVLVGAATGWVLARAAFRSPAPSLRLAESGEPLLALAAVLLSYGVTELVHGYGFVAVFACAVALRQAERGHSYHEHMHAMIERLERLMTLVVLLLLGMALTNGLLEHLTWRSVVIGVGLLLVVRPLSGVVALFLGRTGRPGTGPFRPAERFAVAFFGVRGVGSLYYLAYATGQADFGGHDELWATVGFTVTASVLLHGITATPWLRRLERTRERVRADGGS</sequence>
<evidence type="ECO:0000256" key="3">
    <source>
        <dbReference type="ARBA" id="ARBA00022449"/>
    </source>
</evidence>
<dbReference type="InterPro" id="IPR006153">
    <property type="entry name" value="Cation/H_exchanger_TM"/>
</dbReference>